<keyword evidence="2" id="KW-1133">Transmembrane helix</keyword>
<keyword evidence="2" id="KW-0812">Transmembrane</keyword>
<keyword evidence="2" id="KW-0472">Membrane</keyword>
<name>A0A2R5LDH4_9ACAR</name>
<feature type="region of interest" description="Disordered" evidence="1">
    <location>
        <begin position="125"/>
        <end position="155"/>
    </location>
</feature>
<proteinExistence type="predicted"/>
<protein>
    <submittedName>
        <fullName evidence="3">Putative conserved plasma membrane protein</fullName>
    </submittedName>
</protein>
<dbReference type="RefSeq" id="XP_064466225.1">
    <property type="nucleotide sequence ID" value="XM_064610155.1"/>
</dbReference>
<feature type="compositionally biased region" description="Basic and acidic residues" evidence="1">
    <location>
        <begin position="185"/>
        <end position="202"/>
    </location>
</feature>
<organism evidence="3">
    <name type="scientific">Ornithodoros turicata</name>
    <dbReference type="NCBI Taxonomy" id="34597"/>
    <lineage>
        <taxon>Eukaryota</taxon>
        <taxon>Metazoa</taxon>
        <taxon>Ecdysozoa</taxon>
        <taxon>Arthropoda</taxon>
        <taxon>Chelicerata</taxon>
        <taxon>Arachnida</taxon>
        <taxon>Acari</taxon>
        <taxon>Parasitiformes</taxon>
        <taxon>Ixodida</taxon>
        <taxon>Ixodoidea</taxon>
        <taxon>Argasidae</taxon>
        <taxon>Ornithodorinae</taxon>
        <taxon>Ornithodoros</taxon>
    </lineage>
</organism>
<feature type="transmembrane region" description="Helical" evidence="2">
    <location>
        <begin position="322"/>
        <end position="348"/>
    </location>
</feature>
<feature type="region of interest" description="Disordered" evidence="1">
    <location>
        <begin position="182"/>
        <end position="202"/>
    </location>
</feature>
<dbReference type="GeneID" id="135377614"/>
<feature type="region of interest" description="Disordered" evidence="1">
    <location>
        <begin position="1"/>
        <end position="22"/>
    </location>
</feature>
<evidence type="ECO:0000256" key="2">
    <source>
        <dbReference type="SAM" id="Phobius"/>
    </source>
</evidence>
<reference evidence="3" key="1">
    <citation type="submission" date="2018-03" db="EMBL/GenBank/DDBJ databases">
        <title>The relapsing fever spirochete Borrelia turicatae persists in the highly oxidative environment of its soft-bodied tick vector.</title>
        <authorList>
            <person name="Bourret T.J."/>
            <person name="Boyle W.K."/>
            <person name="Valenzuela J.G."/>
            <person name="Oliveira F."/>
            <person name="Lopez J.E."/>
        </authorList>
    </citation>
    <scope>NUCLEOTIDE SEQUENCE</scope>
    <source>
        <strain evidence="3">Kansas strain/isolate</strain>
        <tissue evidence="3">Salivary glands</tissue>
    </source>
</reference>
<accession>A0A2R5LDH4</accession>
<feature type="region of interest" description="Disordered" evidence="1">
    <location>
        <begin position="47"/>
        <end position="96"/>
    </location>
</feature>
<evidence type="ECO:0000313" key="3">
    <source>
        <dbReference type="EMBL" id="MBY07387.1"/>
    </source>
</evidence>
<dbReference type="EMBL" id="GGLE01003261">
    <property type="protein sequence ID" value="MBY07387.1"/>
    <property type="molecule type" value="Transcribed_RNA"/>
</dbReference>
<feature type="transmembrane region" description="Helical" evidence="2">
    <location>
        <begin position="286"/>
        <end position="310"/>
    </location>
</feature>
<feature type="compositionally biased region" description="Polar residues" evidence="1">
    <location>
        <begin position="63"/>
        <end position="74"/>
    </location>
</feature>
<sequence length="386" mass="42956">MATRHRSLPPLQREKRPVGRKATAAVPEWLDVIHFGQVTPARDDFKSMATEDKSAVPSCYESCDSTSLSGSDNTSEGEKYGPLKDSYPGRYSFRSNEDGGDNCRITRLCITRHGSFGSTGFEPVAADTNSDDLPEIFDASHSRSSSSSENQNGTPIGRAALYASLPKDFLRVPRSRKGRFLLSHSKTDDRKPSDVAEVRRVPSDSADSGIYTTFGSEVRSYGIQEHSAANNQEQKQQQIQDGNVPCTVKSTCKSEEEVTVPSNPKSCSTAPHLEAEQRRRQRHTELASMLIFVPVVIAWVLIVPMVLFAYSIENPYSQQFQVALWIAIPASTSILVLSCLVSNVYWYYDEEQKRWRCLLHFGNGPRGFYWGNALTHSDKTGNVQTV</sequence>
<evidence type="ECO:0000256" key="1">
    <source>
        <dbReference type="SAM" id="MobiDB-lite"/>
    </source>
</evidence>
<dbReference type="AlphaFoldDB" id="A0A2R5LDH4"/>